<dbReference type="AlphaFoldDB" id="A0A4Y2DW33"/>
<accession>A0A4Y2DW33</accession>
<sequence>MKLKGRKKFTNRLFAQQNFHSSRRRYPNLNSESFIGSHTPRPSFNDSACPCGPDLEFSALQQRTMRRLAQETLSLKAQTPQKDFLESEATDMRFVVDGDIRPSAGVGNDSGGRRGWGGD</sequence>
<comment type="caution">
    <text evidence="2">The sequence shown here is derived from an EMBL/GenBank/DDBJ whole genome shotgun (WGS) entry which is preliminary data.</text>
</comment>
<keyword evidence="3" id="KW-1185">Reference proteome</keyword>
<proteinExistence type="predicted"/>
<feature type="compositionally biased region" description="Gly residues" evidence="1">
    <location>
        <begin position="108"/>
        <end position="119"/>
    </location>
</feature>
<dbReference type="Proteomes" id="UP000499080">
    <property type="component" value="Unassembled WGS sequence"/>
</dbReference>
<reference evidence="2 3" key="1">
    <citation type="journal article" date="2019" name="Sci. Rep.">
        <title>Orb-weaving spider Araneus ventricosus genome elucidates the spidroin gene catalogue.</title>
        <authorList>
            <person name="Kono N."/>
            <person name="Nakamura H."/>
            <person name="Ohtoshi R."/>
            <person name="Moran D.A.P."/>
            <person name="Shinohara A."/>
            <person name="Yoshida Y."/>
            <person name="Fujiwara M."/>
            <person name="Mori M."/>
            <person name="Tomita M."/>
            <person name="Arakawa K."/>
        </authorList>
    </citation>
    <scope>NUCLEOTIDE SEQUENCE [LARGE SCALE GENOMIC DNA]</scope>
</reference>
<dbReference type="EMBL" id="BGPR01000453">
    <property type="protein sequence ID" value="GBM21112.1"/>
    <property type="molecule type" value="Genomic_DNA"/>
</dbReference>
<feature type="region of interest" description="Disordered" evidence="1">
    <location>
        <begin position="99"/>
        <end position="119"/>
    </location>
</feature>
<evidence type="ECO:0000313" key="3">
    <source>
        <dbReference type="Proteomes" id="UP000499080"/>
    </source>
</evidence>
<evidence type="ECO:0000256" key="1">
    <source>
        <dbReference type="SAM" id="MobiDB-lite"/>
    </source>
</evidence>
<gene>
    <name evidence="2" type="ORF">AVEN_200791_1</name>
</gene>
<feature type="compositionally biased region" description="Polar residues" evidence="1">
    <location>
        <begin position="28"/>
        <end position="46"/>
    </location>
</feature>
<evidence type="ECO:0000313" key="2">
    <source>
        <dbReference type="EMBL" id="GBM21112.1"/>
    </source>
</evidence>
<protein>
    <submittedName>
        <fullName evidence="2">Uncharacterized protein</fullName>
    </submittedName>
</protein>
<feature type="region of interest" description="Disordered" evidence="1">
    <location>
        <begin position="20"/>
        <end position="46"/>
    </location>
</feature>
<name>A0A4Y2DW33_ARAVE</name>
<organism evidence="2 3">
    <name type="scientific">Araneus ventricosus</name>
    <name type="common">Orbweaver spider</name>
    <name type="synonym">Epeira ventricosa</name>
    <dbReference type="NCBI Taxonomy" id="182803"/>
    <lineage>
        <taxon>Eukaryota</taxon>
        <taxon>Metazoa</taxon>
        <taxon>Ecdysozoa</taxon>
        <taxon>Arthropoda</taxon>
        <taxon>Chelicerata</taxon>
        <taxon>Arachnida</taxon>
        <taxon>Araneae</taxon>
        <taxon>Araneomorphae</taxon>
        <taxon>Entelegynae</taxon>
        <taxon>Araneoidea</taxon>
        <taxon>Araneidae</taxon>
        <taxon>Araneus</taxon>
    </lineage>
</organism>